<evidence type="ECO:0000313" key="2">
    <source>
        <dbReference type="EMBL" id="VEL22023.1"/>
    </source>
</evidence>
<feature type="region of interest" description="Disordered" evidence="1">
    <location>
        <begin position="1"/>
        <end position="23"/>
    </location>
</feature>
<evidence type="ECO:0000256" key="1">
    <source>
        <dbReference type="SAM" id="MobiDB-lite"/>
    </source>
</evidence>
<sequence length="122" mass="13968">MGKHKLAQTGRSKCQRESERNATTCGIPRVNHETRVWSVWSVCPHGRKQLGRKLSLPREQVVEWEGRWGVRGRHTLSPNNREGHRSGLHVASSLVSRGVQLTREPRSDSPRVQHKRYSSNSK</sequence>
<dbReference type="Proteomes" id="UP000784294">
    <property type="component" value="Unassembled WGS sequence"/>
</dbReference>
<name>A0A3S5CMX9_9PLAT</name>
<dbReference type="AlphaFoldDB" id="A0A3S5CMX9"/>
<keyword evidence="3" id="KW-1185">Reference proteome</keyword>
<protein>
    <submittedName>
        <fullName evidence="2">Uncharacterized protein</fullName>
    </submittedName>
</protein>
<accession>A0A3S5CMX9</accession>
<evidence type="ECO:0000313" key="3">
    <source>
        <dbReference type="Proteomes" id="UP000784294"/>
    </source>
</evidence>
<feature type="region of interest" description="Disordered" evidence="1">
    <location>
        <begin position="71"/>
        <end position="122"/>
    </location>
</feature>
<reference evidence="2" key="1">
    <citation type="submission" date="2018-11" db="EMBL/GenBank/DDBJ databases">
        <authorList>
            <consortium name="Pathogen Informatics"/>
        </authorList>
    </citation>
    <scope>NUCLEOTIDE SEQUENCE</scope>
</reference>
<feature type="compositionally biased region" description="Basic residues" evidence="1">
    <location>
        <begin position="112"/>
        <end position="122"/>
    </location>
</feature>
<comment type="caution">
    <text evidence="2">The sequence shown here is derived from an EMBL/GenBank/DDBJ whole genome shotgun (WGS) entry which is preliminary data.</text>
</comment>
<dbReference type="EMBL" id="CAAALY010054315">
    <property type="protein sequence ID" value="VEL22023.1"/>
    <property type="molecule type" value="Genomic_DNA"/>
</dbReference>
<gene>
    <name evidence="2" type="ORF">PXEA_LOCUS15463</name>
</gene>
<organism evidence="2 3">
    <name type="scientific">Protopolystoma xenopodis</name>
    <dbReference type="NCBI Taxonomy" id="117903"/>
    <lineage>
        <taxon>Eukaryota</taxon>
        <taxon>Metazoa</taxon>
        <taxon>Spiralia</taxon>
        <taxon>Lophotrochozoa</taxon>
        <taxon>Platyhelminthes</taxon>
        <taxon>Monogenea</taxon>
        <taxon>Polyopisthocotylea</taxon>
        <taxon>Polystomatidea</taxon>
        <taxon>Polystomatidae</taxon>
        <taxon>Protopolystoma</taxon>
    </lineage>
</organism>
<proteinExistence type="predicted"/>